<organism evidence="2 3">
    <name type="scientific">Pseudocohnilembus persalinus</name>
    <name type="common">Ciliate</name>
    <dbReference type="NCBI Taxonomy" id="266149"/>
    <lineage>
        <taxon>Eukaryota</taxon>
        <taxon>Sar</taxon>
        <taxon>Alveolata</taxon>
        <taxon>Ciliophora</taxon>
        <taxon>Intramacronucleata</taxon>
        <taxon>Oligohymenophorea</taxon>
        <taxon>Scuticociliatia</taxon>
        <taxon>Philasterida</taxon>
        <taxon>Pseudocohnilembidae</taxon>
        <taxon>Pseudocohnilembus</taxon>
    </lineage>
</organism>
<dbReference type="Gene3D" id="3.60.60.10">
    <property type="entry name" value="Penicillin V Acylase, Chain A"/>
    <property type="match status" value="1"/>
</dbReference>
<dbReference type="NCBIfam" id="NF040521">
    <property type="entry name" value="C45_proenzyme"/>
    <property type="match status" value="1"/>
</dbReference>
<protein>
    <submittedName>
        <fullName evidence="2">Uncharacterized protein</fullName>
    </submittedName>
</protein>
<dbReference type="Proteomes" id="UP000054937">
    <property type="component" value="Unassembled WGS sequence"/>
</dbReference>
<evidence type="ECO:0000313" key="2">
    <source>
        <dbReference type="EMBL" id="KRX04629.1"/>
    </source>
</evidence>
<evidence type="ECO:0000313" key="3">
    <source>
        <dbReference type="Proteomes" id="UP000054937"/>
    </source>
</evidence>
<keyword evidence="3" id="KW-1185">Reference proteome</keyword>
<sequence>MNLKFQLFTFLILSVFLLSYTNSQEFEDCSGTRNTEPLLNLTWSKQAQTTRGQKYYQESGTNYVTLVNITGSPYQMGVAYGQLLEKEIKNNFEDIIEYMEGIFAENFEKNENVPKFLIKYLAEMKMGVVEYLLELNYMVGKPYIPERYIQEMEGIAKGASISYDSIKRLNMFPELIKAACSIVGTWKDSTVDNKLFTLRALDWEPDAPVSKYPVITVYHSNEEGSYPFANIGYAGLIGSITAVGSQGVSIQEKVELVREGSIPSTYAGKPWTFVIRDLAQFSTTLEEMAETLQDTDRTCPIFMGIASAESDAFEIVSYTWEKVTFFNDQNFTVIYSDNHPQLDYVAYVDKKVQPSSNACIGNILSEYWGEITWETLYRDVCGYHQTGDGQICVSDVKNNVIYLSYAYPPEKIRAYDRAPMYIDLKPFYGISSQ</sequence>
<gene>
    <name evidence="2" type="ORF">PPERSA_04444</name>
</gene>
<dbReference type="AlphaFoldDB" id="A0A0V0QRR8"/>
<evidence type="ECO:0000256" key="1">
    <source>
        <dbReference type="SAM" id="SignalP"/>
    </source>
</evidence>
<comment type="caution">
    <text evidence="2">The sequence shown here is derived from an EMBL/GenBank/DDBJ whole genome shotgun (WGS) entry which is preliminary data.</text>
</comment>
<dbReference type="OMA" id="ILELHIY"/>
<dbReference type="EMBL" id="LDAU01000114">
    <property type="protein sequence ID" value="KRX04629.1"/>
    <property type="molecule type" value="Genomic_DNA"/>
</dbReference>
<feature type="signal peptide" evidence="1">
    <location>
        <begin position="1"/>
        <end position="23"/>
    </location>
</feature>
<dbReference type="InParanoid" id="A0A0V0QRR8"/>
<dbReference type="OrthoDB" id="312228at2759"/>
<reference evidence="2 3" key="1">
    <citation type="journal article" date="2015" name="Sci. Rep.">
        <title>Genome of the facultative scuticociliatosis pathogen Pseudocohnilembus persalinus provides insight into its virulence through horizontal gene transfer.</title>
        <authorList>
            <person name="Xiong J."/>
            <person name="Wang G."/>
            <person name="Cheng J."/>
            <person name="Tian M."/>
            <person name="Pan X."/>
            <person name="Warren A."/>
            <person name="Jiang C."/>
            <person name="Yuan D."/>
            <person name="Miao W."/>
        </authorList>
    </citation>
    <scope>NUCLEOTIDE SEQUENCE [LARGE SCALE GENOMIC DNA]</scope>
    <source>
        <strain evidence="2">36N120E</strain>
    </source>
</reference>
<dbReference type="PANTHER" id="PTHR35190">
    <property type="entry name" value="PROTEIN DCD1B"/>
    <property type="match status" value="1"/>
</dbReference>
<accession>A0A0V0QRR8</accession>
<dbReference type="InterPro" id="IPR047794">
    <property type="entry name" value="C45_proenzyme-like"/>
</dbReference>
<name>A0A0V0QRR8_PSEPJ</name>
<dbReference type="InterPro" id="IPR047803">
    <property type="entry name" value="DCD1A/B-like"/>
</dbReference>
<keyword evidence="1" id="KW-0732">Signal</keyword>
<feature type="chain" id="PRO_5006867574" evidence="1">
    <location>
        <begin position="24"/>
        <end position="433"/>
    </location>
</feature>
<dbReference type="PANTHER" id="PTHR35190:SF1">
    <property type="entry name" value="PEPTIDASE C45 HYDROLASE DOMAIN-CONTAINING PROTEIN"/>
    <property type="match status" value="1"/>
</dbReference>
<proteinExistence type="predicted"/>